<comment type="caution">
    <text evidence="2">The sequence shown here is derived from an EMBL/GenBank/DDBJ whole genome shotgun (WGS) entry which is preliminary data.</text>
</comment>
<feature type="region of interest" description="Disordered" evidence="1">
    <location>
        <begin position="145"/>
        <end position="181"/>
    </location>
</feature>
<keyword evidence="3" id="KW-1185">Reference proteome</keyword>
<feature type="compositionally biased region" description="Basic and acidic residues" evidence="1">
    <location>
        <begin position="223"/>
        <end position="235"/>
    </location>
</feature>
<feature type="compositionally biased region" description="Low complexity" evidence="1">
    <location>
        <begin position="1"/>
        <end position="17"/>
    </location>
</feature>
<dbReference type="Pfam" id="PF17242">
    <property type="entry name" value="DUF5315"/>
    <property type="match status" value="1"/>
</dbReference>
<feature type="compositionally biased region" description="Basic and acidic residues" evidence="1">
    <location>
        <begin position="152"/>
        <end position="170"/>
    </location>
</feature>
<evidence type="ECO:0000313" key="2">
    <source>
        <dbReference type="EMBL" id="KAL2042280.1"/>
    </source>
</evidence>
<feature type="region of interest" description="Disordered" evidence="1">
    <location>
        <begin position="1"/>
        <end position="97"/>
    </location>
</feature>
<name>A0ABR4A9Z8_9LECA</name>
<evidence type="ECO:0000313" key="3">
    <source>
        <dbReference type="Proteomes" id="UP001590950"/>
    </source>
</evidence>
<accession>A0ABR4A9Z8</accession>
<reference evidence="2 3" key="1">
    <citation type="submission" date="2024-09" db="EMBL/GenBank/DDBJ databases">
        <title>Rethinking Asexuality: The Enigmatic Case of Functional Sexual Genes in Lepraria (Stereocaulaceae).</title>
        <authorList>
            <person name="Doellman M."/>
            <person name="Sun Y."/>
            <person name="Barcenas-Pena A."/>
            <person name="Lumbsch H.T."/>
            <person name="Grewe F."/>
        </authorList>
    </citation>
    <scope>NUCLEOTIDE SEQUENCE [LARGE SCALE GENOMIC DNA]</scope>
    <source>
        <strain evidence="2 3">Mercado 3170</strain>
    </source>
</reference>
<feature type="compositionally biased region" description="Polar residues" evidence="1">
    <location>
        <begin position="32"/>
        <end position="54"/>
    </location>
</feature>
<evidence type="ECO:0000256" key="1">
    <source>
        <dbReference type="SAM" id="MobiDB-lite"/>
    </source>
</evidence>
<organism evidence="2 3">
    <name type="scientific">Stereocaulon virgatum</name>
    <dbReference type="NCBI Taxonomy" id="373712"/>
    <lineage>
        <taxon>Eukaryota</taxon>
        <taxon>Fungi</taxon>
        <taxon>Dikarya</taxon>
        <taxon>Ascomycota</taxon>
        <taxon>Pezizomycotina</taxon>
        <taxon>Lecanoromycetes</taxon>
        <taxon>OSLEUM clade</taxon>
        <taxon>Lecanoromycetidae</taxon>
        <taxon>Lecanorales</taxon>
        <taxon>Lecanorineae</taxon>
        <taxon>Stereocaulaceae</taxon>
        <taxon>Stereocaulon</taxon>
    </lineage>
</organism>
<feature type="compositionally biased region" description="Acidic residues" evidence="1">
    <location>
        <begin position="171"/>
        <end position="181"/>
    </location>
</feature>
<gene>
    <name evidence="2" type="ORF">N7G274_004768</name>
</gene>
<feature type="region of interest" description="Disordered" evidence="1">
    <location>
        <begin position="223"/>
        <end position="242"/>
    </location>
</feature>
<dbReference type="Proteomes" id="UP001590950">
    <property type="component" value="Unassembled WGS sequence"/>
</dbReference>
<dbReference type="EMBL" id="JBEFKJ010000014">
    <property type="protein sequence ID" value="KAL2042280.1"/>
    <property type="molecule type" value="Genomic_DNA"/>
</dbReference>
<sequence length="242" mass="25735">MSTLSPSSAATPSTAHPQRAPPPSLFLGPPSRNASNVSLGQPGPSTQPASSQTRAPLLRSRSNRGLDTGATSAPLGRSRPAPPKQTQTDGARTDALWAEMQATLAEVELSAFSSTHVFGSAHSAALEELREAQIALAQAWGRGEAGENEGLAEDKAHVEKAKDEAKKDSAEGEEVEEEEEADIIEARRRREANEKFFKRVEEGVVDVVGKLEGVAEAMAKVEKESRELWNEKDSVESGSVAA</sequence>
<proteinExistence type="predicted"/>
<protein>
    <submittedName>
        <fullName evidence="2">Uncharacterized protein</fullName>
    </submittedName>
</protein>